<organism evidence="2 3">
    <name type="scientific">Microbacterium album</name>
    <dbReference type="NCBI Taxonomy" id="2053191"/>
    <lineage>
        <taxon>Bacteria</taxon>
        <taxon>Bacillati</taxon>
        <taxon>Actinomycetota</taxon>
        <taxon>Actinomycetes</taxon>
        <taxon>Micrococcales</taxon>
        <taxon>Microbacteriaceae</taxon>
        <taxon>Microbacterium</taxon>
    </lineage>
</organism>
<feature type="transmembrane region" description="Helical" evidence="1">
    <location>
        <begin position="104"/>
        <end position="123"/>
    </location>
</feature>
<dbReference type="AlphaFoldDB" id="A0A917IDV5"/>
<comment type="caution">
    <text evidence="2">The sequence shown here is derived from an EMBL/GenBank/DDBJ whole genome shotgun (WGS) entry which is preliminary data.</text>
</comment>
<evidence type="ECO:0000313" key="3">
    <source>
        <dbReference type="Proteomes" id="UP000657592"/>
    </source>
</evidence>
<reference evidence="2" key="2">
    <citation type="submission" date="2020-09" db="EMBL/GenBank/DDBJ databases">
        <authorList>
            <person name="Sun Q."/>
            <person name="Zhou Y."/>
        </authorList>
    </citation>
    <scope>NUCLEOTIDE SEQUENCE</scope>
    <source>
        <strain evidence="2">CGMCC 1.15794</strain>
    </source>
</reference>
<name>A0A917IDV5_9MICO</name>
<keyword evidence="1" id="KW-0812">Transmembrane</keyword>
<dbReference type="Proteomes" id="UP000657592">
    <property type="component" value="Unassembled WGS sequence"/>
</dbReference>
<dbReference type="EMBL" id="BMJY01000005">
    <property type="protein sequence ID" value="GGH42945.1"/>
    <property type="molecule type" value="Genomic_DNA"/>
</dbReference>
<protein>
    <submittedName>
        <fullName evidence="2">Uncharacterized protein</fullName>
    </submittedName>
</protein>
<proteinExistence type="predicted"/>
<keyword evidence="3" id="KW-1185">Reference proteome</keyword>
<keyword evidence="1" id="KW-1133">Transmembrane helix</keyword>
<reference evidence="2" key="1">
    <citation type="journal article" date="2014" name="Int. J. Syst. Evol. Microbiol.">
        <title>Complete genome sequence of Corynebacterium casei LMG S-19264T (=DSM 44701T), isolated from a smear-ripened cheese.</title>
        <authorList>
            <consortium name="US DOE Joint Genome Institute (JGI-PGF)"/>
            <person name="Walter F."/>
            <person name="Albersmeier A."/>
            <person name="Kalinowski J."/>
            <person name="Ruckert C."/>
        </authorList>
    </citation>
    <scope>NUCLEOTIDE SEQUENCE</scope>
    <source>
        <strain evidence="2">CGMCC 1.15794</strain>
    </source>
</reference>
<feature type="transmembrane region" description="Helical" evidence="1">
    <location>
        <begin position="65"/>
        <end position="92"/>
    </location>
</feature>
<keyword evidence="1" id="KW-0472">Membrane</keyword>
<sequence length="290" mass="30007">MDPALAAIDHDVRVRARSMITPDWIDGIVLTHAGYGSVFGAVAERAAAAGRAAEKRVRSRLRARLGVRAHGGVLGYLSVSAGVLAFTPVAITFARRIRIAEHDVLFSMGAAGAAAMLVLIAILARGRPIAHSHALVGGAAAVAIAVTGWFAQSSGELAAGRREAVWAAMAASVLAALLFVAPRVLRSAAARAVDLALLEERRAVRAELAGTRAALARDLERGLAAAGADGERLGRLWSHARARAAARGVEGLERPPGPVGLAVIAALSDVPPDPNERRLERLEAARGADG</sequence>
<accession>A0A917IDV5</accession>
<feature type="transmembrane region" description="Helical" evidence="1">
    <location>
        <begin position="135"/>
        <end position="152"/>
    </location>
</feature>
<evidence type="ECO:0000256" key="1">
    <source>
        <dbReference type="SAM" id="Phobius"/>
    </source>
</evidence>
<feature type="transmembrane region" description="Helical" evidence="1">
    <location>
        <begin position="164"/>
        <end position="181"/>
    </location>
</feature>
<evidence type="ECO:0000313" key="2">
    <source>
        <dbReference type="EMBL" id="GGH42945.1"/>
    </source>
</evidence>
<gene>
    <name evidence="2" type="ORF">GCM10010921_16490</name>
</gene>